<dbReference type="InterPro" id="IPR027417">
    <property type="entry name" value="P-loop_NTPase"/>
</dbReference>
<evidence type="ECO:0000256" key="1">
    <source>
        <dbReference type="ARBA" id="ARBA00006611"/>
    </source>
</evidence>
<organism evidence="4 7">
    <name type="scientific">Teichococcus wenyumeiae</name>
    <dbReference type="NCBI Taxonomy" id="2478470"/>
    <lineage>
        <taxon>Bacteria</taxon>
        <taxon>Pseudomonadati</taxon>
        <taxon>Pseudomonadota</taxon>
        <taxon>Alphaproteobacteria</taxon>
        <taxon>Acetobacterales</taxon>
        <taxon>Roseomonadaceae</taxon>
        <taxon>Roseomonas</taxon>
    </lineage>
</organism>
<gene>
    <name evidence="4" type="ORF">D6Z83_15830</name>
    <name evidence="5" type="ORF">EBE87_25310</name>
</gene>
<dbReference type="Gene3D" id="3.30.450.380">
    <property type="match status" value="1"/>
</dbReference>
<evidence type="ECO:0000313" key="5">
    <source>
        <dbReference type="EMBL" id="RMI15546.1"/>
    </source>
</evidence>
<accession>A0A3A9J7J3</accession>
<dbReference type="PANTHER" id="PTHR30486">
    <property type="entry name" value="TWITCHING MOTILITY PROTEIN PILT"/>
    <property type="match status" value="1"/>
</dbReference>
<evidence type="ECO:0000313" key="4">
    <source>
        <dbReference type="EMBL" id="RKK03197.1"/>
    </source>
</evidence>
<dbReference type="InterPro" id="IPR050921">
    <property type="entry name" value="T4SS_GSP_E_ATPase"/>
</dbReference>
<evidence type="ECO:0000313" key="7">
    <source>
        <dbReference type="Proteomes" id="UP000278036"/>
    </source>
</evidence>
<dbReference type="CDD" id="cd01130">
    <property type="entry name" value="VirB11-like_ATPase"/>
    <property type="match status" value="1"/>
</dbReference>
<dbReference type="FunCoup" id="A0A3A9J7J3">
    <property type="interactions" value="639"/>
</dbReference>
<dbReference type="Gene3D" id="3.40.50.300">
    <property type="entry name" value="P-loop containing nucleotide triphosphate hydrolases"/>
    <property type="match status" value="1"/>
</dbReference>
<comment type="caution">
    <text evidence="4">The sequence shown here is derived from an EMBL/GenBank/DDBJ whole genome shotgun (WGS) entry which is preliminary data.</text>
</comment>
<evidence type="ECO:0000259" key="3">
    <source>
        <dbReference type="Pfam" id="PF00437"/>
    </source>
</evidence>
<dbReference type="Proteomes" id="UP000274097">
    <property type="component" value="Unassembled WGS sequence"/>
</dbReference>
<dbReference type="GO" id="GO:0016887">
    <property type="term" value="F:ATP hydrolysis activity"/>
    <property type="evidence" value="ECO:0007669"/>
    <property type="project" value="InterPro"/>
</dbReference>
<dbReference type="EMBL" id="RFLX01000051">
    <property type="protein sequence ID" value="RMI15546.1"/>
    <property type="molecule type" value="Genomic_DNA"/>
</dbReference>
<dbReference type="RefSeq" id="WP_120639253.1">
    <property type="nucleotide sequence ID" value="NZ_RAQU01000099.1"/>
</dbReference>
<dbReference type="EMBL" id="RAQU01000099">
    <property type="protein sequence ID" value="RKK03197.1"/>
    <property type="molecule type" value="Genomic_DNA"/>
</dbReference>
<keyword evidence="6" id="KW-1185">Reference proteome</keyword>
<reference evidence="4 7" key="1">
    <citation type="submission" date="2018-09" db="EMBL/GenBank/DDBJ databases">
        <title>Roseomonas sp. nov., isolated from feces of Tibetan antelopes in the Qinghai-Tibet plateau, China.</title>
        <authorList>
            <person name="Tian Z."/>
        </authorList>
    </citation>
    <scope>NUCLEOTIDE SEQUENCE [LARGE SCALE GENOMIC DNA]</scope>
    <source>
        <strain evidence="5 6">Z23</strain>
        <strain evidence="4 7">Z24</strain>
    </source>
</reference>
<evidence type="ECO:0000313" key="6">
    <source>
        <dbReference type="Proteomes" id="UP000274097"/>
    </source>
</evidence>
<sequence>MKPFGRRAEAPPVPADEPTPAVPVREAPREAPLFRLRSQVMDRVDPAVAAELPAAALRAQLEAIVHEVAGRQRLELSAREQARLAEELTHDMVGYGPLEPLLQDDSISDIMVNGPDRVFIEVRGRMRLSDVRFRDAAQVANIAQKMAAAVGRRVDESSPLLDCRLADGSRVNVVFPPLALDGPCLSIRKFSKKKIDFSVMVANGSMIPQVARVLEIAARCRLNTVVSGGTGSGKTTMMNALSRLIDHEERIVTIEDAAELQLQQPHVVRLETRPPNLEGKGEITQRDLMKNALRMRPDRIIVGEVRGSEAFDMLQAMNTGHDGSICTVHANTTRDAVTRIENMVQMGSMSLPPRAIRTQIASAVDLIIQVERMRDGVRRVSQISEICGLEGDVITMNEVFTYNFEGEDANGQLLGQYTSPRTRPGFSEKLRYYGLERSWMDALQELPE</sequence>
<dbReference type="OrthoDB" id="9810761at2"/>
<dbReference type="InterPro" id="IPR001482">
    <property type="entry name" value="T2SS/T4SS_dom"/>
</dbReference>
<dbReference type="AlphaFoldDB" id="A0A3A9J7J3"/>
<proteinExistence type="inferred from homology"/>
<dbReference type="InParanoid" id="A0A3A9J7J3"/>
<dbReference type="Proteomes" id="UP000278036">
    <property type="component" value="Unassembled WGS sequence"/>
</dbReference>
<feature type="region of interest" description="Disordered" evidence="2">
    <location>
        <begin position="1"/>
        <end position="26"/>
    </location>
</feature>
<feature type="domain" description="Bacterial type II secretion system protein E" evidence="3">
    <location>
        <begin position="94"/>
        <end position="369"/>
    </location>
</feature>
<comment type="similarity">
    <text evidence="1">Belongs to the GSP E family.</text>
</comment>
<name>A0A3A9J7J3_9PROT</name>
<evidence type="ECO:0000256" key="2">
    <source>
        <dbReference type="SAM" id="MobiDB-lite"/>
    </source>
</evidence>
<dbReference type="SUPFAM" id="SSF52540">
    <property type="entry name" value="P-loop containing nucleoside triphosphate hydrolases"/>
    <property type="match status" value="1"/>
</dbReference>
<dbReference type="Pfam" id="PF00437">
    <property type="entry name" value="T2SSE"/>
    <property type="match status" value="1"/>
</dbReference>
<protein>
    <submittedName>
        <fullName evidence="4">CpaF family protein</fullName>
    </submittedName>
</protein>
<dbReference type="PANTHER" id="PTHR30486:SF6">
    <property type="entry name" value="TYPE IV PILUS RETRACTATION ATPASE PILT"/>
    <property type="match status" value="1"/>
</dbReference>
<feature type="compositionally biased region" description="Pro residues" evidence="2">
    <location>
        <begin position="11"/>
        <end position="21"/>
    </location>
</feature>